<name>A0A8X6RFJ9_TRICX</name>
<proteinExistence type="predicted"/>
<protein>
    <submittedName>
        <fullName evidence="2">Uncharacterized protein</fullName>
    </submittedName>
</protein>
<dbReference type="AlphaFoldDB" id="A0A8X6RFJ9"/>
<feature type="region of interest" description="Disordered" evidence="1">
    <location>
        <begin position="101"/>
        <end position="123"/>
    </location>
</feature>
<evidence type="ECO:0000256" key="1">
    <source>
        <dbReference type="SAM" id="MobiDB-lite"/>
    </source>
</evidence>
<organism evidence="2 3">
    <name type="scientific">Trichonephila clavipes</name>
    <name type="common">Golden silk orbweaver</name>
    <name type="synonym">Nephila clavipes</name>
    <dbReference type="NCBI Taxonomy" id="2585209"/>
    <lineage>
        <taxon>Eukaryota</taxon>
        <taxon>Metazoa</taxon>
        <taxon>Ecdysozoa</taxon>
        <taxon>Arthropoda</taxon>
        <taxon>Chelicerata</taxon>
        <taxon>Arachnida</taxon>
        <taxon>Araneae</taxon>
        <taxon>Araneomorphae</taxon>
        <taxon>Entelegynae</taxon>
        <taxon>Araneoidea</taxon>
        <taxon>Nephilidae</taxon>
        <taxon>Trichonephila</taxon>
    </lineage>
</organism>
<dbReference type="EMBL" id="BMAU01021175">
    <property type="protein sequence ID" value="GFX93725.1"/>
    <property type="molecule type" value="Genomic_DNA"/>
</dbReference>
<accession>A0A8X6RFJ9</accession>
<keyword evidence="3" id="KW-1185">Reference proteome</keyword>
<gene>
    <name evidence="2" type="ORF">TNCV_1589021</name>
</gene>
<evidence type="ECO:0000313" key="3">
    <source>
        <dbReference type="Proteomes" id="UP000887159"/>
    </source>
</evidence>
<sequence length="123" mass="13613">MSVVTEIIYVTVPRKLYGESIDLPVTLTIGIHSLVVPSHKRPTFSFKCVPVNLFSKPGPPDGGSRSGRGSVLQSLREFSHEKKRVRPVEWHILQKTGNLTNKSEKTALYPSSVPKPGPTTVRH</sequence>
<dbReference type="Proteomes" id="UP000887159">
    <property type="component" value="Unassembled WGS sequence"/>
</dbReference>
<comment type="caution">
    <text evidence="2">The sequence shown here is derived from an EMBL/GenBank/DDBJ whole genome shotgun (WGS) entry which is preliminary data.</text>
</comment>
<evidence type="ECO:0000313" key="2">
    <source>
        <dbReference type="EMBL" id="GFX93725.1"/>
    </source>
</evidence>
<reference evidence="2" key="1">
    <citation type="submission" date="2020-08" db="EMBL/GenBank/DDBJ databases">
        <title>Multicomponent nature underlies the extraordinary mechanical properties of spider dragline silk.</title>
        <authorList>
            <person name="Kono N."/>
            <person name="Nakamura H."/>
            <person name="Mori M."/>
            <person name="Yoshida Y."/>
            <person name="Ohtoshi R."/>
            <person name="Malay A.D."/>
            <person name="Moran D.A.P."/>
            <person name="Tomita M."/>
            <person name="Numata K."/>
            <person name="Arakawa K."/>
        </authorList>
    </citation>
    <scope>NUCLEOTIDE SEQUENCE</scope>
</reference>